<proteinExistence type="predicted"/>
<dbReference type="Proteomes" id="UP000006671">
    <property type="component" value="Unassembled WGS sequence"/>
</dbReference>
<accession>D2W658</accession>
<keyword evidence="3" id="KW-1185">Reference proteome</keyword>
<dbReference type="KEGG" id="ngr:NAEGRDRAFT_76902"/>
<dbReference type="InParanoid" id="D2W658"/>
<name>D2W658_NAEGR</name>
<evidence type="ECO:0000313" key="2">
    <source>
        <dbReference type="EMBL" id="EFC35443.1"/>
    </source>
</evidence>
<dbReference type="RefSeq" id="XP_002668187.1">
    <property type="nucleotide sequence ID" value="XM_002668141.1"/>
</dbReference>
<feature type="region of interest" description="Disordered" evidence="1">
    <location>
        <begin position="590"/>
        <end position="622"/>
    </location>
</feature>
<organism evidence="3">
    <name type="scientific">Naegleria gruberi</name>
    <name type="common">Amoeba</name>
    <dbReference type="NCBI Taxonomy" id="5762"/>
    <lineage>
        <taxon>Eukaryota</taxon>
        <taxon>Discoba</taxon>
        <taxon>Heterolobosea</taxon>
        <taxon>Tetramitia</taxon>
        <taxon>Eutetramitia</taxon>
        <taxon>Vahlkampfiidae</taxon>
        <taxon>Naegleria</taxon>
    </lineage>
</organism>
<dbReference type="EMBL" id="GG739234">
    <property type="protein sequence ID" value="EFC35443.1"/>
    <property type="molecule type" value="Genomic_DNA"/>
</dbReference>
<feature type="region of interest" description="Disordered" evidence="1">
    <location>
        <begin position="520"/>
        <end position="551"/>
    </location>
</feature>
<evidence type="ECO:0000256" key="1">
    <source>
        <dbReference type="SAM" id="MobiDB-lite"/>
    </source>
</evidence>
<dbReference type="AlphaFoldDB" id="D2W658"/>
<dbReference type="GeneID" id="8861135"/>
<dbReference type="VEuPathDB" id="AmoebaDB:NAEGRDRAFT_76902"/>
<gene>
    <name evidence="2" type="ORF">NAEGRDRAFT_76902</name>
</gene>
<protein>
    <submittedName>
        <fullName evidence="2">Predicted protein</fullName>
    </submittedName>
</protein>
<sequence>MSFQQENKENMEEFMLKRKDIMERLTEPFQLTEKLIVTFELQDYIGDLSHFWKIFQITNSFCAHCMSNYPKLKFIQEKTKQRRSISTLIADSSNKTHGVGISLLNCFGEYEKNCNATTTCDVLHTLKGSIEEIINLLENIDGIDHEMITEIQQEVLQKGDVSILSGGHTRLFLLNYQKWIPQLSNLLKENSDISQRRKQIYERFEYGKDNLEWILFLMSLISKMAYRSEYNKKPYEVAFIETLTCLLYISLKSRYGDEFMTKHFHGLLIHFPQDFERTFQRLCSCERGEFLISILKRVSLTESNRSQDNALLAMVLSVTAHLERLLSGEKDNYVDNSKMFDNIDISDCNFVISGNVLKSKYLPELEWFLEYLKSKKLDEYVKVERNQQKIITSIEFCFSNEWEFCSLDCNSLIYDSARAPIVDAAENNSNREKCQCGKPCNQNCTSNIVKHCNKCCHIQQYQDSSNRKDCKAHRISKKEFVEKYLVSESEGMKAINSKKAKERKIKDQLNEIAVRLKSELEKEEESTHKRRKNDESFQKRKKSKKENSILDVNNSKSNDLIVNNLISSQNHTQTTNSTQLTLSADTEINSQPNFSQSQHQESQIIDTGTTKNTSSRRKGRRK</sequence>
<evidence type="ECO:0000313" key="3">
    <source>
        <dbReference type="Proteomes" id="UP000006671"/>
    </source>
</evidence>
<feature type="compositionally biased region" description="Polar residues" evidence="1">
    <location>
        <begin position="590"/>
        <end position="613"/>
    </location>
</feature>
<reference evidence="2 3" key="1">
    <citation type="journal article" date="2010" name="Cell">
        <title>The genome of Naegleria gruberi illuminates early eukaryotic versatility.</title>
        <authorList>
            <person name="Fritz-Laylin L.K."/>
            <person name="Prochnik S.E."/>
            <person name="Ginger M.L."/>
            <person name="Dacks J.B."/>
            <person name="Carpenter M.L."/>
            <person name="Field M.C."/>
            <person name="Kuo A."/>
            <person name="Paredez A."/>
            <person name="Chapman J."/>
            <person name="Pham J."/>
            <person name="Shu S."/>
            <person name="Neupane R."/>
            <person name="Cipriano M."/>
            <person name="Mancuso J."/>
            <person name="Tu H."/>
            <person name="Salamov A."/>
            <person name="Lindquist E."/>
            <person name="Shapiro H."/>
            <person name="Lucas S."/>
            <person name="Grigoriev I.V."/>
            <person name="Cande W.Z."/>
            <person name="Fulton C."/>
            <person name="Rokhsar D.S."/>
            <person name="Dawson S.C."/>
        </authorList>
    </citation>
    <scope>NUCLEOTIDE SEQUENCE [LARGE SCALE GENOMIC DNA]</scope>
    <source>
        <strain evidence="2 3">NEG-M</strain>
    </source>
</reference>